<proteinExistence type="predicted"/>
<accession>A0AAE8XF82</accession>
<dbReference type="Proteomes" id="UP000828768">
    <property type="component" value="Segment"/>
</dbReference>
<protein>
    <submittedName>
        <fullName evidence="1">Uncharacterized protein</fullName>
    </submittedName>
</protein>
<reference evidence="1" key="1">
    <citation type="submission" date="2021-08" db="EMBL/GenBank/DDBJ databases">
        <authorList>
            <person name="Shitrit D."/>
            <person name="Kirzner S."/>
            <person name="Dekel-Bird N.P."/>
            <person name="Avrani S."/>
            <person name="Sabehi G."/>
            <person name="Perkarsky I."/>
            <person name="Peleg M."/>
            <person name="Tahan R."/>
            <person name="Kondratyeva K."/>
            <person name="Lindell D."/>
        </authorList>
    </citation>
    <scope>NUCLEOTIDE SEQUENCE</scope>
</reference>
<organism evidence="1 2">
    <name type="scientific">Synechococcus T7-like virus S-TIP28</name>
    <dbReference type="NCBI Taxonomy" id="1332140"/>
    <lineage>
        <taxon>Viruses</taxon>
        <taxon>Duplodnaviria</taxon>
        <taxon>Heunggongvirae</taxon>
        <taxon>Uroviricota</taxon>
        <taxon>Caudoviricetes</taxon>
        <taxon>Autographivirales</taxon>
        <taxon>Autographivirales incertae sedis</taxon>
        <taxon>Tiranvirus</taxon>
        <taxon>Tiranvirus STIP28</taxon>
    </lineage>
</organism>
<sequence>MIKSLIAALALSTLCIPQVEASTYTEQDLLNTFKDMGGRYYIDSEICDRYKGIFGAHQRGVIHLCTQPHGRDVAEWNDTIRHEVWHVVQMCNEGPITKNAVSMIDTARRNGWKPENYPPSAWHKEAEAHYVAATRSAEEIRNGLIKACS</sequence>
<evidence type="ECO:0000313" key="2">
    <source>
        <dbReference type="Proteomes" id="UP000828768"/>
    </source>
</evidence>
<dbReference type="EMBL" id="MZ803112">
    <property type="protein sequence ID" value="UAW01056.1"/>
    <property type="molecule type" value="Genomic_DNA"/>
</dbReference>
<gene>
    <name evidence="1" type="ORF">STIP28_14</name>
</gene>
<evidence type="ECO:0000313" key="1">
    <source>
        <dbReference type="EMBL" id="UAW01056.1"/>
    </source>
</evidence>
<name>A0AAE8XF82_9CAUD</name>
<keyword evidence="2" id="KW-1185">Reference proteome</keyword>